<sequence>MMRSPQVDVPFEVRHHCWFCGEPCNLQFDYHALPHTSHPSLAVPACKECVELAKQTPLTSIYECRVAVKDALMKRYAKHLAIGLNWTEEELQQADFTCKTLQSFQRSAWFMYEVARDRVNFPGWLLVLNGVPLEDHTPETGFAFDGVNYSSLFVAIEHVSKAMALDKDFVAAIVAITGKQRFAYAIRLARLHIAADKATKRQVIRELTEDHALAN</sequence>
<keyword evidence="2" id="KW-1185">Reference proteome</keyword>
<gene>
    <name evidence="1" type="ORF">KDN34_07635</name>
</gene>
<dbReference type="EMBL" id="CP073587">
    <property type="protein sequence ID" value="QUN07573.1"/>
    <property type="molecule type" value="Genomic_DNA"/>
</dbReference>
<protein>
    <recommendedName>
        <fullName evidence="3">HNH endonuclease</fullName>
    </recommendedName>
</protein>
<evidence type="ECO:0000313" key="1">
    <source>
        <dbReference type="EMBL" id="QUN07573.1"/>
    </source>
</evidence>
<name>A0ABX7YXS8_9GAMM</name>
<evidence type="ECO:0008006" key="3">
    <source>
        <dbReference type="Google" id="ProtNLM"/>
    </source>
</evidence>
<evidence type="ECO:0000313" key="2">
    <source>
        <dbReference type="Proteomes" id="UP000679575"/>
    </source>
</evidence>
<accession>A0ABX7YXS8</accession>
<dbReference type="Proteomes" id="UP000679575">
    <property type="component" value="Chromosome"/>
</dbReference>
<organism evidence="1 2">
    <name type="scientific">Shewanella yunxiaonensis</name>
    <dbReference type="NCBI Taxonomy" id="2829809"/>
    <lineage>
        <taxon>Bacteria</taxon>
        <taxon>Pseudomonadati</taxon>
        <taxon>Pseudomonadota</taxon>
        <taxon>Gammaproteobacteria</taxon>
        <taxon>Alteromonadales</taxon>
        <taxon>Shewanellaceae</taxon>
        <taxon>Shewanella</taxon>
    </lineage>
</organism>
<proteinExistence type="predicted"/>
<reference evidence="1 2" key="1">
    <citation type="submission" date="2021-04" db="EMBL/GenBank/DDBJ databases">
        <title>Novel species identification of genus Shewanella.</title>
        <authorList>
            <person name="Liu G."/>
        </authorList>
    </citation>
    <scope>NUCLEOTIDE SEQUENCE [LARGE SCALE GENOMIC DNA]</scope>
    <source>
        <strain evidence="1 2">FJAT-54481</strain>
    </source>
</reference>